<evidence type="ECO:0000259" key="2">
    <source>
        <dbReference type="PROSITE" id="PS50853"/>
    </source>
</evidence>
<proteinExistence type="predicted"/>
<accession>A0ABY7AF26</accession>
<keyword evidence="1" id="KW-0732">Signal</keyword>
<dbReference type="InterPro" id="IPR008859">
    <property type="entry name" value="Thrombospondin_C"/>
</dbReference>
<dbReference type="Gene3D" id="2.60.120.200">
    <property type="match status" value="1"/>
</dbReference>
<dbReference type="SUPFAM" id="SSF49265">
    <property type="entry name" value="Fibronectin type III"/>
    <property type="match status" value="1"/>
</dbReference>
<dbReference type="PANTHER" id="PTHR10199:SF100">
    <property type="entry name" value="THROMBOSPONDIN, ISOFORM A"/>
    <property type="match status" value="1"/>
</dbReference>
<dbReference type="InterPro" id="IPR008964">
    <property type="entry name" value="Invasin/intimin_cell_adhesion"/>
</dbReference>
<dbReference type="Gene3D" id="2.60.40.1080">
    <property type="match status" value="2"/>
</dbReference>
<evidence type="ECO:0000313" key="5">
    <source>
        <dbReference type="Proteomes" id="UP001163115"/>
    </source>
</evidence>
<evidence type="ECO:0000313" key="4">
    <source>
        <dbReference type="EMBL" id="WAJ24118.1"/>
    </source>
</evidence>
<protein>
    <submittedName>
        <fullName evidence="4">Ig-like domain-containing protein</fullName>
    </submittedName>
</protein>
<keyword evidence="5" id="KW-1185">Reference proteome</keyword>
<feature type="signal peptide" evidence="1">
    <location>
        <begin position="1"/>
        <end position="27"/>
    </location>
</feature>
<dbReference type="PROSITE" id="PS50853">
    <property type="entry name" value="FN3"/>
    <property type="match status" value="1"/>
</dbReference>
<evidence type="ECO:0000256" key="1">
    <source>
        <dbReference type="SAM" id="SignalP"/>
    </source>
</evidence>
<dbReference type="InterPro" id="IPR013783">
    <property type="entry name" value="Ig-like_fold"/>
</dbReference>
<dbReference type="RefSeq" id="WP_024837773.1">
    <property type="nucleotide sequence ID" value="NZ_CP113524.1"/>
</dbReference>
<organism evidence="4 5">
    <name type="scientific">Lacrimispora xylanolytica</name>
    <dbReference type="NCBI Taxonomy" id="29375"/>
    <lineage>
        <taxon>Bacteria</taxon>
        <taxon>Bacillati</taxon>
        <taxon>Bacillota</taxon>
        <taxon>Clostridia</taxon>
        <taxon>Lachnospirales</taxon>
        <taxon>Lachnospiraceae</taxon>
        <taxon>Lacrimispora</taxon>
    </lineage>
</organism>
<name>A0ABY7AF26_9FIRM</name>
<gene>
    <name evidence="4" type="ORF">OW255_00915</name>
</gene>
<evidence type="ECO:0000259" key="3">
    <source>
        <dbReference type="PROSITE" id="PS51236"/>
    </source>
</evidence>
<dbReference type="PROSITE" id="PS51236">
    <property type="entry name" value="TSP_CTER"/>
    <property type="match status" value="1"/>
</dbReference>
<dbReference type="InterPro" id="IPR013320">
    <property type="entry name" value="ConA-like_dom_sf"/>
</dbReference>
<dbReference type="PANTHER" id="PTHR10199">
    <property type="entry name" value="THROMBOSPONDIN"/>
    <property type="match status" value="1"/>
</dbReference>
<feature type="domain" description="TSP C-terminal" evidence="3">
    <location>
        <begin position="36"/>
        <end position="232"/>
    </location>
</feature>
<sequence>MKKISKLLSFAIVLMAVITSYSSIGFAAVTKQLDLSNWKSVILANSNDPQPNWKLDSSKTTVTQTVNAKASAFLSDIECNNAKIKGNFSVNTNSDDDFIGFVFGYKDVGHYYLFDWKKISQDAAKQGMSVKLINTDDSVSAGDLWITTGSENKVTSLYNNNIGYKANTVYNFNLNFTGEGSFNIVVKEGDKILANITINDSTYTSGKFGFYNFSQSMVNYSGFTMEELPSALKTIGGDSKVNLTWDALTDATSYIVKRSTTPGGPYTPIATDVKDTTYTDTDVTNGTTYYYIVTAIVAGRESGNSNEALATPEASQTPPATEAKLKVVLEVSETLQLSVDDDLNINTQMMWSSSEPTVATVNEKGIVTALVPGNTVITVKSTDGSYTDYINVLVVENADDYRLAIDLKIGETARLTVDDFTNTANVTWAPMDSSIANVTSKGKVTALSKGLVLVSAKDADGNIIGRIYVRVRE</sequence>
<dbReference type="EMBL" id="CP113524">
    <property type="protein sequence ID" value="WAJ24118.1"/>
    <property type="molecule type" value="Genomic_DNA"/>
</dbReference>
<dbReference type="Proteomes" id="UP001163115">
    <property type="component" value="Chromosome"/>
</dbReference>
<dbReference type="Gene3D" id="2.60.40.10">
    <property type="entry name" value="Immunoglobulins"/>
    <property type="match status" value="1"/>
</dbReference>
<dbReference type="SUPFAM" id="SSF49899">
    <property type="entry name" value="Concanavalin A-like lectins/glucanases"/>
    <property type="match status" value="1"/>
</dbReference>
<dbReference type="InterPro" id="IPR003961">
    <property type="entry name" value="FN3_dom"/>
</dbReference>
<dbReference type="InterPro" id="IPR036116">
    <property type="entry name" value="FN3_sf"/>
</dbReference>
<dbReference type="Pfam" id="PF02368">
    <property type="entry name" value="Big_2"/>
    <property type="match status" value="2"/>
</dbReference>
<dbReference type="InterPro" id="IPR003343">
    <property type="entry name" value="Big_2"/>
</dbReference>
<dbReference type="Pfam" id="PF05735">
    <property type="entry name" value="TSP_C"/>
    <property type="match status" value="1"/>
</dbReference>
<dbReference type="SMART" id="SM00635">
    <property type="entry name" value="BID_2"/>
    <property type="match status" value="2"/>
</dbReference>
<dbReference type="SUPFAM" id="SSF49373">
    <property type="entry name" value="Invasin/intimin cell-adhesion fragments"/>
    <property type="match status" value="2"/>
</dbReference>
<feature type="domain" description="Fibronectin type-III" evidence="2">
    <location>
        <begin position="225"/>
        <end position="320"/>
    </location>
</feature>
<reference evidence="4" key="1">
    <citation type="submission" date="2022-11" db="EMBL/GenBank/DDBJ databases">
        <title>Lacrimispora xylanolytica sy1, complete genome.</title>
        <authorList>
            <person name="Choi S."/>
        </authorList>
    </citation>
    <scope>NUCLEOTIDE SEQUENCE</scope>
    <source>
        <strain evidence="4">Sy1</strain>
    </source>
</reference>
<feature type="chain" id="PRO_5046250952" evidence="1">
    <location>
        <begin position="28"/>
        <end position="473"/>
    </location>
</feature>